<protein>
    <submittedName>
        <fullName evidence="5">DNA-binding MarR family transcriptional regulator</fullName>
    </submittedName>
</protein>
<dbReference type="Proteomes" id="UP001185028">
    <property type="component" value="Unassembled WGS sequence"/>
</dbReference>
<dbReference type="PANTHER" id="PTHR42756">
    <property type="entry name" value="TRANSCRIPTIONAL REGULATOR, MARR"/>
    <property type="match status" value="1"/>
</dbReference>
<reference evidence="5 6" key="1">
    <citation type="submission" date="2023-07" db="EMBL/GenBank/DDBJ databases">
        <title>Genomic Encyclopedia of Type Strains, Phase IV (KMG-IV): sequencing the most valuable type-strain genomes for metagenomic binning, comparative biology and taxonomic classification.</title>
        <authorList>
            <person name="Goeker M."/>
        </authorList>
    </citation>
    <scope>NUCLEOTIDE SEQUENCE [LARGE SCALE GENOMIC DNA]</scope>
    <source>
        <strain evidence="5 6">DSM 22170</strain>
    </source>
</reference>
<keyword evidence="2 5" id="KW-0238">DNA-binding</keyword>
<evidence type="ECO:0000313" key="6">
    <source>
        <dbReference type="Proteomes" id="UP001185028"/>
    </source>
</evidence>
<dbReference type="SUPFAM" id="SSF46785">
    <property type="entry name" value="Winged helix' DNA-binding domain"/>
    <property type="match status" value="1"/>
</dbReference>
<dbReference type="PROSITE" id="PS50995">
    <property type="entry name" value="HTH_MARR_2"/>
    <property type="match status" value="1"/>
</dbReference>
<evidence type="ECO:0000256" key="2">
    <source>
        <dbReference type="ARBA" id="ARBA00023125"/>
    </source>
</evidence>
<dbReference type="InterPro" id="IPR036390">
    <property type="entry name" value="WH_DNA-bd_sf"/>
</dbReference>
<dbReference type="Pfam" id="PF01047">
    <property type="entry name" value="MarR"/>
    <property type="match status" value="1"/>
</dbReference>
<dbReference type="PRINTS" id="PR00598">
    <property type="entry name" value="HTHMARR"/>
</dbReference>
<dbReference type="GO" id="GO:0003677">
    <property type="term" value="F:DNA binding"/>
    <property type="evidence" value="ECO:0007669"/>
    <property type="project" value="UniProtKB-KW"/>
</dbReference>
<sequence length="150" mass="17366">MSMYNEFMPKYYATSIISKIRDELHRLIVFELEQHGVEGIVPSHGDILVFLYQKNGLSVKELAEKIHRKQPTVTVLVDKLARLGYVERVKSQDDSRITLIYLTEKGRELEPLFHRISATVNAAVYDGFTEEQQEQLEQMLAVILSRVSER</sequence>
<organism evidence="5 6">
    <name type="scientific">Paenibacillus hunanensis</name>
    <dbReference type="NCBI Taxonomy" id="539262"/>
    <lineage>
        <taxon>Bacteria</taxon>
        <taxon>Bacillati</taxon>
        <taxon>Bacillota</taxon>
        <taxon>Bacilli</taxon>
        <taxon>Bacillales</taxon>
        <taxon>Paenibacillaceae</taxon>
        <taxon>Paenibacillus</taxon>
    </lineage>
</organism>
<dbReference type="PANTHER" id="PTHR42756:SF1">
    <property type="entry name" value="TRANSCRIPTIONAL REPRESSOR OF EMRAB OPERON"/>
    <property type="match status" value="1"/>
</dbReference>
<dbReference type="EMBL" id="JAVDQH010000023">
    <property type="protein sequence ID" value="MDR6246162.1"/>
    <property type="molecule type" value="Genomic_DNA"/>
</dbReference>
<evidence type="ECO:0000256" key="3">
    <source>
        <dbReference type="ARBA" id="ARBA00023163"/>
    </source>
</evidence>
<evidence type="ECO:0000313" key="5">
    <source>
        <dbReference type="EMBL" id="MDR6246162.1"/>
    </source>
</evidence>
<name>A0ABU1J6H3_9BACL</name>
<dbReference type="SMART" id="SM00347">
    <property type="entry name" value="HTH_MARR"/>
    <property type="match status" value="1"/>
</dbReference>
<dbReference type="Gene3D" id="1.10.10.10">
    <property type="entry name" value="Winged helix-like DNA-binding domain superfamily/Winged helix DNA-binding domain"/>
    <property type="match status" value="1"/>
</dbReference>
<comment type="caution">
    <text evidence="5">The sequence shown here is derived from an EMBL/GenBank/DDBJ whole genome shotgun (WGS) entry which is preliminary data.</text>
</comment>
<accession>A0ABU1J6H3</accession>
<feature type="domain" description="HTH marR-type" evidence="4">
    <location>
        <begin position="1"/>
        <end position="145"/>
    </location>
</feature>
<keyword evidence="1" id="KW-0805">Transcription regulation</keyword>
<keyword evidence="3" id="KW-0804">Transcription</keyword>
<dbReference type="RefSeq" id="WP_308422634.1">
    <property type="nucleotide sequence ID" value="NZ_BMMB01000003.1"/>
</dbReference>
<evidence type="ECO:0000256" key="1">
    <source>
        <dbReference type="ARBA" id="ARBA00023015"/>
    </source>
</evidence>
<evidence type="ECO:0000259" key="4">
    <source>
        <dbReference type="PROSITE" id="PS50995"/>
    </source>
</evidence>
<dbReference type="InterPro" id="IPR000835">
    <property type="entry name" value="HTH_MarR-typ"/>
</dbReference>
<proteinExistence type="predicted"/>
<dbReference type="InterPro" id="IPR036388">
    <property type="entry name" value="WH-like_DNA-bd_sf"/>
</dbReference>
<gene>
    <name evidence="5" type="ORF">JOC58_004081</name>
</gene>
<keyword evidence="6" id="KW-1185">Reference proteome</keyword>